<keyword evidence="1" id="KW-0472">Membrane</keyword>
<sequence length="64" mass="6995">MNNKPTFVDRIKNPYFLAAAAGFAYQVMSKYGVAPDMGTWQLGVDLVSYAAIGVGIYNTFTPNK</sequence>
<accession>A0A939BQ37</accession>
<organism evidence="2 3">
    <name type="scientific">Brevibacillus fulvus</name>
    <dbReference type="NCBI Taxonomy" id="1125967"/>
    <lineage>
        <taxon>Bacteria</taxon>
        <taxon>Bacillati</taxon>
        <taxon>Bacillota</taxon>
        <taxon>Bacilli</taxon>
        <taxon>Bacillales</taxon>
        <taxon>Paenibacillaceae</taxon>
        <taxon>Brevibacillus</taxon>
    </lineage>
</organism>
<proteinExistence type="predicted"/>
<feature type="transmembrane region" description="Helical" evidence="1">
    <location>
        <begin position="39"/>
        <end position="60"/>
    </location>
</feature>
<dbReference type="EMBL" id="JAFBEB010000010">
    <property type="protein sequence ID" value="MBM7591195.1"/>
    <property type="molecule type" value="Genomic_DNA"/>
</dbReference>
<dbReference type="AlphaFoldDB" id="A0A939BQ37"/>
<evidence type="ECO:0000256" key="1">
    <source>
        <dbReference type="SAM" id="Phobius"/>
    </source>
</evidence>
<evidence type="ECO:0000313" key="2">
    <source>
        <dbReference type="EMBL" id="MBM7591195.1"/>
    </source>
</evidence>
<comment type="caution">
    <text evidence="2">The sequence shown here is derived from an EMBL/GenBank/DDBJ whole genome shotgun (WGS) entry which is preliminary data.</text>
</comment>
<protein>
    <submittedName>
        <fullName evidence="2">Uncharacterized protein</fullName>
    </submittedName>
</protein>
<dbReference type="Proteomes" id="UP000717624">
    <property type="component" value="Unassembled WGS sequence"/>
</dbReference>
<dbReference type="RefSeq" id="WP_204518929.1">
    <property type="nucleotide sequence ID" value="NZ_BAABIN010000012.1"/>
</dbReference>
<keyword evidence="3" id="KW-1185">Reference proteome</keyword>
<keyword evidence="1" id="KW-0812">Transmembrane</keyword>
<evidence type="ECO:0000313" key="3">
    <source>
        <dbReference type="Proteomes" id="UP000717624"/>
    </source>
</evidence>
<name>A0A939BQ37_9BACL</name>
<keyword evidence="1" id="KW-1133">Transmembrane helix</keyword>
<gene>
    <name evidence="2" type="ORF">JOD01_002822</name>
</gene>
<reference evidence="2" key="1">
    <citation type="submission" date="2021-01" db="EMBL/GenBank/DDBJ databases">
        <title>Genomic Encyclopedia of Type Strains, Phase IV (KMG-IV): sequencing the most valuable type-strain genomes for metagenomic binning, comparative biology and taxonomic classification.</title>
        <authorList>
            <person name="Goeker M."/>
        </authorList>
    </citation>
    <scope>NUCLEOTIDE SEQUENCE</scope>
    <source>
        <strain evidence="2">DSM 25523</strain>
    </source>
</reference>